<gene>
    <name evidence="2" type="ORF">H9W90_03100</name>
</gene>
<dbReference type="AlphaFoldDB" id="A0A7G9LBX0"/>
<name>A0A7G9LBX0_9FLAO</name>
<dbReference type="InterPro" id="IPR004843">
    <property type="entry name" value="Calcineurin-like_PHP"/>
</dbReference>
<protein>
    <submittedName>
        <fullName evidence="2">Metallophosphoesterase</fullName>
    </submittedName>
</protein>
<dbReference type="SUPFAM" id="SSF56300">
    <property type="entry name" value="Metallo-dependent phosphatases"/>
    <property type="match status" value="1"/>
</dbReference>
<feature type="domain" description="Calcineurin-like phosphoesterase" evidence="1">
    <location>
        <begin position="57"/>
        <end position="225"/>
    </location>
</feature>
<dbReference type="KEGG" id="ppec:H9W90_03100"/>
<dbReference type="RefSeq" id="WP_187483004.1">
    <property type="nucleotide sequence ID" value="NZ_CP060695.1"/>
</dbReference>
<dbReference type="InterPro" id="IPR051918">
    <property type="entry name" value="STPP_CPPED1"/>
</dbReference>
<evidence type="ECO:0000259" key="1">
    <source>
        <dbReference type="Pfam" id="PF00149"/>
    </source>
</evidence>
<dbReference type="GO" id="GO:0016787">
    <property type="term" value="F:hydrolase activity"/>
    <property type="evidence" value="ECO:0007669"/>
    <property type="project" value="InterPro"/>
</dbReference>
<dbReference type="PANTHER" id="PTHR43143:SF1">
    <property type="entry name" value="SERINE_THREONINE-PROTEIN PHOSPHATASE CPPED1"/>
    <property type="match status" value="1"/>
</dbReference>
<sequence>MKYFRIIILLVITGFFSSCEHFFEFSVYEANVKASNKNTTSKNLQLLENITVQSQEFKFAFLSDVHYYYDDLKAVIDDINKREDVLFVVFGGDIADQALLKEYEFFYDIMKTLKKPYFTVIGNHDYNSNGGFIYKKMFGDYNYSFEFNNNKFVLFDDIVWESDKDPDFNWLSNELLGNEKYNQVFVIAHIPPNGDQFDDEMEQKYRTILQENNVPLSLHGHTHTYSFEQGDVSYFTVPSLKDLGYGIVSVQDKSFNVELIEL</sequence>
<dbReference type="PANTHER" id="PTHR43143">
    <property type="entry name" value="METALLOPHOSPHOESTERASE, CALCINEURIN SUPERFAMILY"/>
    <property type="match status" value="1"/>
</dbReference>
<dbReference type="PROSITE" id="PS51257">
    <property type="entry name" value="PROKAR_LIPOPROTEIN"/>
    <property type="match status" value="1"/>
</dbReference>
<dbReference type="EMBL" id="CP060695">
    <property type="protein sequence ID" value="QNM86119.1"/>
    <property type="molecule type" value="Genomic_DNA"/>
</dbReference>
<keyword evidence="3" id="KW-1185">Reference proteome</keyword>
<evidence type="ECO:0000313" key="3">
    <source>
        <dbReference type="Proteomes" id="UP000515808"/>
    </source>
</evidence>
<dbReference type="Gene3D" id="3.60.21.10">
    <property type="match status" value="1"/>
</dbReference>
<dbReference type="InterPro" id="IPR029052">
    <property type="entry name" value="Metallo-depent_PP-like"/>
</dbReference>
<organism evidence="2 3">
    <name type="scientific">Polaribacter pectinis</name>
    <dbReference type="NCBI Taxonomy" id="2738844"/>
    <lineage>
        <taxon>Bacteria</taxon>
        <taxon>Pseudomonadati</taxon>
        <taxon>Bacteroidota</taxon>
        <taxon>Flavobacteriia</taxon>
        <taxon>Flavobacteriales</taxon>
        <taxon>Flavobacteriaceae</taxon>
    </lineage>
</organism>
<accession>A0A7G9LBX0</accession>
<reference evidence="2 3" key="1">
    <citation type="submission" date="2020-08" db="EMBL/GenBank/DDBJ databases">
        <title>Polaribacter sp. L12M9 isolated from gut of the Korean scallop.</title>
        <authorList>
            <person name="Jeong Y.S."/>
        </authorList>
    </citation>
    <scope>NUCLEOTIDE SEQUENCE [LARGE SCALE GENOMIC DNA]</scope>
    <source>
        <strain evidence="2 3">L12M9</strain>
    </source>
</reference>
<evidence type="ECO:0000313" key="2">
    <source>
        <dbReference type="EMBL" id="QNM86119.1"/>
    </source>
</evidence>
<dbReference type="Proteomes" id="UP000515808">
    <property type="component" value="Chromosome"/>
</dbReference>
<dbReference type="Pfam" id="PF00149">
    <property type="entry name" value="Metallophos"/>
    <property type="match status" value="1"/>
</dbReference>
<proteinExistence type="predicted"/>